<protein>
    <submittedName>
        <fullName evidence="2">Uncharacterized protein</fullName>
    </submittedName>
</protein>
<evidence type="ECO:0000313" key="3">
    <source>
        <dbReference type="Proteomes" id="UP000681720"/>
    </source>
</evidence>
<organism evidence="2 3">
    <name type="scientific">Rotaria magnacalcarata</name>
    <dbReference type="NCBI Taxonomy" id="392030"/>
    <lineage>
        <taxon>Eukaryota</taxon>
        <taxon>Metazoa</taxon>
        <taxon>Spiralia</taxon>
        <taxon>Gnathifera</taxon>
        <taxon>Rotifera</taxon>
        <taxon>Eurotatoria</taxon>
        <taxon>Bdelloidea</taxon>
        <taxon>Philodinida</taxon>
        <taxon>Philodinidae</taxon>
        <taxon>Rotaria</taxon>
    </lineage>
</organism>
<evidence type="ECO:0000313" key="2">
    <source>
        <dbReference type="EMBL" id="CAF4183495.1"/>
    </source>
</evidence>
<accession>A0A8S2RTC4</accession>
<feature type="region of interest" description="Disordered" evidence="1">
    <location>
        <begin position="1"/>
        <end position="21"/>
    </location>
</feature>
<dbReference type="EMBL" id="CAJOBJ010015736">
    <property type="protein sequence ID" value="CAF4183495.1"/>
    <property type="molecule type" value="Genomic_DNA"/>
</dbReference>
<comment type="caution">
    <text evidence="2">The sequence shown here is derived from an EMBL/GenBank/DDBJ whole genome shotgun (WGS) entry which is preliminary data.</text>
</comment>
<name>A0A8S2RTC4_9BILA</name>
<proteinExistence type="predicted"/>
<reference evidence="2" key="1">
    <citation type="submission" date="2021-02" db="EMBL/GenBank/DDBJ databases">
        <authorList>
            <person name="Nowell W R."/>
        </authorList>
    </citation>
    <scope>NUCLEOTIDE SEQUENCE</scope>
</reference>
<dbReference type="Proteomes" id="UP000681720">
    <property type="component" value="Unassembled WGS sequence"/>
</dbReference>
<evidence type="ECO:0000256" key="1">
    <source>
        <dbReference type="SAM" id="MobiDB-lite"/>
    </source>
</evidence>
<dbReference type="AlphaFoldDB" id="A0A8S2RTC4"/>
<feature type="non-terminal residue" evidence="2">
    <location>
        <position position="21"/>
    </location>
</feature>
<sequence>MAPENTAQYGRKVDRIETVYD</sequence>
<feature type="compositionally biased region" description="Basic and acidic residues" evidence="1">
    <location>
        <begin position="11"/>
        <end position="21"/>
    </location>
</feature>
<gene>
    <name evidence="2" type="ORF">GIL414_LOCUS20894</name>
</gene>